<dbReference type="GO" id="GO:0006284">
    <property type="term" value="P:base-excision repair"/>
    <property type="evidence" value="ECO:0007669"/>
    <property type="project" value="InterPro"/>
</dbReference>
<evidence type="ECO:0000256" key="4">
    <source>
        <dbReference type="ARBA" id="ARBA00022763"/>
    </source>
</evidence>
<dbReference type="PANTHER" id="PTHR42697">
    <property type="entry name" value="ENDONUCLEASE 8"/>
    <property type="match status" value="1"/>
</dbReference>
<keyword evidence="8" id="KW-0238">DNA-binding</keyword>
<keyword evidence="3" id="KW-0479">Metal-binding</keyword>
<protein>
    <recommendedName>
        <fullName evidence="2">DNA-(apurinic or apyrimidinic site) lyase</fullName>
        <ecNumber evidence="2">4.2.99.18</ecNumber>
    </recommendedName>
</protein>
<keyword evidence="17" id="KW-0540">Nuclease</keyword>
<sequence length="259" mass="28645">MPEGDVVWAAARRLHEALAGRVLTRSDFRVPRAATADLTGRSVLEVVPRGKHLLTRVEGGLTVHTHLRMEGSWRIRPASAPVPRDHRVRLVLANAEWQAVGYSLGIVELIRTGQESRVVGHLGPDLLGPDWDPAEAVRRLREDPARPIGEALLDQTRLAGIGNLYKAETLFLRGVDPWRPVGEVDDLEGMVELARRLLDANKARVDQSTTGTKRPGETTWVYGRRTCRRCGGRIRRADQGGPAQERVTFWCPTCQPGGA</sequence>
<dbReference type="Proteomes" id="UP001165074">
    <property type="component" value="Unassembled WGS sequence"/>
</dbReference>
<evidence type="ECO:0000256" key="13">
    <source>
        <dbReference type="ARBA" id="ARBA00044632"/>
    </source>
</evidence>
<comment type="similarity">
    <text evidence="1">Belongs to the FPG family.</text>
</comment>
<dbReference type="EC" id="4.2.99.18" evidence="2"/>
<dbReference type="Pfam" id="PF06831">
    <property type="entry name" value="H2TH"/>
    <property type="match status" value="1"/>
</dbReference>
<evidence type="ECO:0000256" key="7">
    <source>
        <dbReference type="ARBA" id="ARBA00022833"/>
    </source>
</evidence>
<keyword evidence="6" id="KW-0378">Hydrolase</keyword>
<proteinExistence type="inferred from homology"/>
<evidence type="ECO:0000256" key="11">
    <source>
        <dbReference type="ARBA" id="ARBA00023268"/>
    </source>
</evidence>
<evidence type="ECO:0000256" key="1">
    <source>
        <dbReference type="ARBA" id="ARBA00009409"/>
    </source>
</evidence>
<comment type="caution">
    <text evidence="17">The sequence shown here is derived from an EMBL/GenBank/DDBJ whole genome shotgun (WGS) entry which is preliminary data.</text>
</comment>
<keyword evidence="7" id="KW-0862">Zinc</keyword>
<evidence type="ECO:0000313" key="18">
    <source>
        <dbReference type="Proteomes" id="UP001165074"/>
    </source>
</evidence>
<keyword evidence="5 14" id="KW-0863">Zinc-finger</keyword>
<dbReference type="GO" id="GO:0000703">
    <property type="term" value="F:oxidized pyrimidine nucleobase lesion DNA N-glycosylase activity"/>
    <property type="evidence" value="ECO:0007669"/>
    <property type="project" value="TreeGrafter"/>
</dbReference>
<keyword evidence="12" id="KW-0326">Glycosidase</keyword>
<dbReference type="SUPFAM" id="SSF81624">
    <property type="entry name" value="N-terminal domain of MutM-like DNA repair proteins"/>
    <property type="match status" value="1"/>
</dbReference>
<dbReference type="RefSeq" id="WP_285580768.1">
    <property type="nucleotide sequence ID" value="NZ_BSTK01000015.1"/>
</dbReference>
<dbReference type="EMBL" id="BSTK01000015">
    <property type="protein sequence ID" value="GLY90115.1"/>
    <property type="molecule type" value="Genomic_DNA"/>
</dbReference>
<feature type="domain" description="Formamidopyrimidine-DNA glycosylase catalytic" evidence="16">
    <location>
        <begin position="2"/>
        <end position="113"/>
    </location>
</feature>
<organism evidence="17 18">
    <name type="scientific">Actinoallomurus iriomotensis</name>
    <dbReference type="NCBI Taxonomy" id="478107"/>
    <lineage>
        <taxon>Bacteria</taxon>
        <taxon>Bacillati</taxon>
        <taxon>Actinomycetota</taxon>
        <taxon>Actinomycetes</taxon>
        <taxon>Streptosporangiales</taxon>
        <taxon>Thermomonosporaceae</taxon>
        <taxon>Actinoallomurus</taxon>
    </lineage>
</organism>
<keyword evidence="9" id="KW-0234">DNA repair</keyword>
<dbReference type="InterPro" id="IPR012319">
    <property type="entry name" value="FPG_cat"/>
</dbReference>
<name>A0A9W6SCM6_9ACTN</name>
<dbReference type="GO" id="GO:0140078">
    <property type="term" value="F:class I DNA-(apurinic or apyrimidinic site) endonuclease activity"/>
    <property type="evidence" value="ECO:0007669"/>
    <property type="project" value="UniProtKB-EC"/>
</dbReference>
<dbReference type="AlphaFoldDB" id="A0A9W6SCM6"/>
<dbReference type="PROSITE" id="PS51066">
    <property type="entry name" value="ZF_FPG_2"/>
    <property type="match status" value="1"/>
</dbReference>
<dbReference type="InterPro" id="IPR015887">
    <property type="entry name" value="DNA_glyclase_Znf_dom_DNA_BS"/>
</dbReference>
<evidence type="ECO:0000259" key="16">
    <source>
        <dbReference type="PROSITE" id="PS51068"/>
    </source>
</evidence>
<dbReference type="PROSITE" id="PS01242">
    <property type="entry name" value="ZF_FPG_1"/>
    <property type="match status" value="1"/>
</dbReference>
<dbReference type="InterPro" id="IPR044090">
    <property type="entry name" value="Nei2_N"/>
</dbReference>
<evidence type="ECO:0000256" key="6">
    <source>
        <dbReference type="ARBA" id="ARBA00022801"/>
    </source>
</evidence>
<dbReference type="SUPFAM" id="SSF46946">
    <property type="entry name" value="S13-like H2TH domain"/>
    <property type="match status" value="1"/>
</dbReference>
<dbReference type="CDD" id="cd08971">
    <property type="entry name" value="AcNei2_N"/>
    <property type="match status" value="1"/>
</dbReference>
<keyword evidence="4" id="KW-0227">DNA damage</keyword>
<keyword evidence="11" id="KW-0511">Multifunctional enzyme</keyword>
<dbReference type="InterPro" id="IPR035937">
    <property type="entry name" value="FPG_N"/>
</dbReference>
<dbReference type="Gene3D" id="3.20.190.10">
    <property type="entry name" value="MutM-like, N-terminal"/>
    <property type="match status" value="1"/>
</dbReference>
<evidence type="ECO:0000259" key="15">
    <source>
        <dbReference type="PROSITE" id="PS51066"/>
    </source>
</evidence>
<dbReference type="PANTHER" id="PTHR42697:SF1">
    <property type="entry name" value="ENDONUCLEASE 8"/>
    <property type="match status" value="1"/>
</dbReference>
<evidence type="ECO:0000256" key="9">
    <source>
        <dbReference type="ARBA" id="ARBA00023204"/>
    </source>
</evidence>
<dbReference type="GO" id="GO:0003684">
    <property type="term" value="F:damaged DNA binding"/>
    <property type="evidence" value="ECO:0007669"/>
    <property type="project" value="InterPro"/>
</dbReference>
<evidence type="ECO:0000256" key="8">
    <source>
        <dbReference type="ARBA" id="ARBA00023125"/>
    </source>
</evidence>
<dbReference type="Gene3D" id="1.10.8.50">
    <property type="match status" value="1"/>
</dbReference>
<evidence type="ECO:0000256" key="10">
    <source>
        <dbReference type="ARBA" id="ARBA00023239"/>
    </source>
</evidence>
<dbReference type="InterPro" id="IPR015886">
    <property type="entry name" value="H2TH_FPG"/>
</dbReference>
<evidence type="ECO:0000256" key="12">
    <source>
        <dbReference type="ARBA" id="ARBA00023295"/>
    </source>
</evidence>
<keyword evidence="18" id="KW-1185">Reference proteome</keyword>
<dbReference type="InterPro" id="IPR010979">
    <property type="entry name" value="Ribosomal_uS13-like_H2TH"/>
</dbReference>
<gene>
    <name evidence="17" type="primary">nei</name>
    <name evidence="17" type="ORF">Airi02_080440</name>
</gene>
<evidence type="ECO:0000313" key="17">
    <source>
        <dbReference type="EMBL" id="GLY90115.1"/>
    </source>
</evidence>
<feature type="domain" description="FPG-type" evidence="15">
    <location>
        <begin position="220"/>
        <end position="256"/>
    </location>
</feature>
<evidence type="ECO:0000256" key="5">
    <source>
        <dbReference type="ARBA" id="ARBA00022771"/>
    </source>
</evidence>
<dbReference type="SUPFAM" id="SSF57716">
    <property type="entry name" value="Glucocorticoid receptor-like (DNA-binding domain)"/>
    <property type="match status" value="1"/>
</dbReference>
<evidence type="ECO:0000256" key="14">
    <source>
        <dbReference type="PROSITE-ProRule" id="PRU00391"/>
    </source>
</evidence>
<evidence type="ECO:0000256" key="3">
    <source>
        <dbReference type="ARBA" id="ARBA00022723"/>
    </source>
</evidence>
<keyword evidence="10" id="KW-0456">Lyase</keyword>
<dbReference type="SMART" id="SM01232">
    <property type="entry name" value="H2TH"/>
    <property type="match status" value="1"/>
</dbReference>
<dbReference type="InterPro" id="IPR000214">
    <property type="entry name" value="Znf_DNA_glyclase/AP_lyase"/>
</dbReference>
<dbReference type="Pfam" id="PF01149">
    <property type="entry name" value="Fapy_DNA_glyco"/>
    <property type="match status" value="1"/>
</dbReference>
<dbReference type="SMART" id="SM00898">
    <property type="entry name" value="Fapy_DNA_glyco"/>
    <property type="match status" value="1"/>
</dbReference>
<keyword evidence="17" id="KW-0255">Endonuclease</keyword>
<reference evidence="17" key="1">
    <citation type="submission" date="2023-03" db="EMBL/GenBank/DDBJ databases">
        <title>Actinoallomurus iriomotensis NBRC 103684.</title>
        <authorList>
            <person name="Ichikawa N."/>
            <person name="Sato H."/>
            <person name="Tonouchi N."/>
        </authorList>
    </citation>
    <scope>NUCLEOTIDE SEQUENCE</scope>
    <source>
        <strain evidence="17">NBRC 103684</strain>
    </source>
</reference>
<evidence type="ECO:0000256" key="2">
    <source>
        <dbReference type="ARBA" id="ARBA00012720"/>
    </source>
</evidence>
<accession>A0A9W6SCM6</accession>
<comment type="catalytic activity">
    <reaction evidence="13">
        <text>2'-deoxyribonucleotide-(2'-deoxyribose 5'-phosphate)-2'-deoxyribonucleotide-DNA = a 3'-end 2'-deoxyribonucleotide-(2,3-dehydro-2,3-deoxyribose 5'-phosphate)-DNA + a 5'-end 5'-phospho-2'-deoxyribonucleoside-DNA + H(+)</text>
        <dbReference type="Rhea" id="RHEA:66592"/>
        <dbReference type="Rhea" id="RHEA-COMP:13180"/>
        <dbReference type="Rhea" id="RHEA-COMP:16897"/>
        <dbReference type="Rhea" id="RHEA-COMP:17067"/>
        <dbReference type="ChEBI" id="CHEBI:15378"/>
        <dbReference type="ChEBI" id="CHEBI:136412"/>
        <dbReference type="ChEBI" id="CHEBI:157695"/>
        <dbReference type="ChEBI" id="CHEBI:167181"/>
        <dbReference type="EC" id="4.2.99.18"/>
    </reaction>
</comment>
<dbReference type="GO" id="GO:0008270">
    <property type="term" value="F:zinc ion binding"/>
    <property type="evidence" value="ECO:0007669"/>
    <property type="project" value="UniProtKB-KW"/>
</dbReference>
<dbReference type="PROSITE" id="PS51068">
    <property type="entry name" value="FPG_CAT"/>
    <property type="match status" value="1"/>
</dbReference>